<evidence type="ECO:0000256" key="8">
    <source>
        <dbReference type="SAM" id="Phobius"/>
    </source>
</evidence>
<protein>
    <recommendedName>
        <fullName evidence="9">Major facilitator superfamily (MFS) profile domain-containing protein</fullName>
    </recommendedName>
</protein>
<dbReference type="EMBL" id="OU892287">
    <property type="protein sequence ID" value="CAG9762039.1"/>
    <property type="molecule type" value="Genomic_DNA"/>
</dbReference>
<dbReference type="PANTHER" id="PTHR48021">
    <property type="match status" value="1"/>
</dbReference>
<evidence type="ECO:0000313" key="10">
    <source>
        <dbReference type="EMBL" id="CAG9762039.1"/>
    </source>
</evidence>
<keyword evidence="5 8" id="KW-0812">Transmembrane</keyword>
<dbReference type="Gene3D" id="1.20.1250.20">
    <property type="entry name" value="MFS general substrate transporter like domains"/>
    <property type="match status" value="1"/>
</dbReference>
<keyword evidence="4" id="KW-0762">Sugar transport</keyword>
<feature type="transmembrane region" description="Helical" evidence="8">
    <location>
        <begin position="394"/>
        <end position="414"/>
    </location>
</feature>
<dbReference type="InterPro" id="IPR036259">
    <property type="entry name" value="MFS_trans_sf"/>
</dbReference>
<feature type="transmembrane region" description="Helical" evidence="8">
    <location>
        <begin position="258"/>
        <end position="279"/>
    </location>
</feature>
<proteinExistence type="predicted"/>
<feature type="transmembrane region" description="Helical" evidence="8">
    <location>
        <begin position="94"/>
        <end position="112"/>
    </location>
</feature>
<evidence type="ECO:0000256" key="4">
    <source>
        <dbReference type="ARBA" id="ARBA00022597"/>
    </source>
</evidence>
<dbReference type="FunFam" id="1.20.1250.20:FF:000218">
    <property type="entry name" value="facilitated trehalose transporter Tret1"/>
    <property type="match status" value="1"/>
</dbReference>
<feature type="transmembrane region" description="Helical" evidence="8">
    <location>
        <begin position="323"/>
        <end position="344"/>
    </location>
</feature>
<evidence type="ECO:0000256" key="7">
    <source>
        <dbReference type="ARBA" id="ARBA00023136"/>
    </source>
</evidence>
<dbReference type="Pfam" id="PF00083">
    <property type="entry name" value="Sugar_tr"/>
    <property type="match status" value="1"/>
</dbReference>
<keyword evidence="11" id="KW-1185">Reference proteome</keyword>
<dbReference type="SUPFAM" id="SSF103473">
    <property type="entry name" value="MFS general substrate transporter"/>
    <property type="match status" value="1"/>
</dbReference>
<feature type="transmembrane region" description="Helical" evidence="8">
    <location>
        <begin position="21"/>
        <end position="40"/>
    </location>
</feature>
<dbReference type="AlphaFoldDB" id="A0A9N9QL51"/>
<keyword evidence="3" id="KW-1003">Cell membrane</keyword>
<feature type="transmembrane region" description="Helical" evidence="8">
    <location>
        <begin position="291"/>
        <end position="311"/>
    </location>
</feature>
<dbReference type="InterPro" id="IPR050549">
    <property type="entry name" value="MFS_Trehalose_Transporter"/>
</dbReference>
<feature type="transmembrane region" description="Helical" evidence="8">
    <location>
        <begin position="178"/>
        <end position="196"/>
    </location>
</feature>
<dbReference type="PANTHER" id="PTHR48021:SF46">
    <property type="entry name" value="MAJOR FACILITATOR SUPERFAMILY (MFS) PROFILE DOMAIN-CONTAINING PROTEIN"/>
    <property type="match status" value="1"/>
</dbReference>
<keyword evidence="7 8" id="KW-0472">Membrane</keyword>
<dbReference type="InterPro" id="IPR020846">
    <property type="entry name" value="MFS_dom"/>
</dbReference>
<accession>A0A9N9QL51</accession>
<organism evidence="10 11">
    <name type="scientific">Ceutorhynchus assimilis</name>
    <name type="common">cabbage seed weevil</name>
    <dbReference type="NCBI Taxonomy" id="467358"/>
    <lineage>
        <taxon>Eukaryota</taxon>
        <taxon>Metazoa</taxon>
        <taxon>Ecdysozoa</taxon>
        <taxon>Arthropoda</taxon>
        <taxon>Hexapoda</taxon>
        <taxon>Insecta</taxon>
        <taxon>Pterygota</taxon>
        <taxon>Neoptera</taxon>
        <taxon>Endopterygota</taxon>
        <taxon>Coleoptera</taxon>
        <taxon>Polyphaga</taxon>
        <taxon>Cucujiformia</taxon>
        <taxon>Curculionidae</taxon>
        <taxon>Ceutorhynchinae</taxon>
        <taxon>Ceutorhynchus</taxon>
    </lineage>
</organism>
<comment type="subcellular location">
    <subcellularLocation>
        <location evidence="1">Cell membrane</location>
        <topology evidence="1">Multi-pass membrane protein</topology>
    </subcellularLocation>
</comment>
<keyword evidence="6 8" id="KW-1133">Transmembrane helix</keyword>
<evidence type="ECO:0000256" key="1">
    <source>
        <dbReference type="ARBA" id="ARBA00004651"/>
    </source>
</evidence>
<dbReference type="Proteomes" id="UP001152799">
    <property type="component" value="Chromosome 11"/>
</dbReference>
<dbReference type="GO" id="GO:0022857">
    <property type="term" value="F:transmembrane transporter activity"/>
    <property type="evidence" value="ECO:0007669"/>
    <property type="project" value="InterPro"/>
</dbReference>
<dbReference type="InterPro" id="IPR005828">
    <property type="entry name" value="MFS_sugar_transport-like"/>
</dbReference>
<feature type="transmembrane region" description="Helical" evidence="8">
    <location>
        <begin position="151"/>
        <end position="172"/>
    </location>
</feature>
<evidence type="ECO:0000256" key="5">
    <source>
        <dbReference type="ARBA" id="ARBA00022692"/>
    </source>
</evidence>
<evidence type="ECO:0000256" key="6">
    <source>
        <dbReference type="ARBA" id="ARBA00022989"/>
    </source>
</evidence>
<sequence length="468" mass="51431">MAFGLIQIPHDKNDGKQLTQYLAVISASFAVFTVGIYQGWSSPSLIKIFSDEYPIDVTDEEASYITIIGNIGHVFAGFLASYLSDRIGRKSTMLAIAIPQILSFGLIYMSFYSKTLLYISRVLGGMGEGAVIAILPCYIGEIADSNVRGTLGAFIGVVLTLGIIFINVIGSLLTIHEVALVCHIFPIIFWLTFIGMPESPYYCLMKEDKDGAKLSIQMLRRKQSVDKEILQLSSDVNRQMSETGTFKDLFAIQSNCKAFLLVAAARFFQAFSGIGAIRSYNQMIIAQTTNFSPLIGSTIILSANLIMMLISSWYIDKIGRKPMFVISAFLTFLIHFSQGIFLTIQDYTSVDLSQCSWVPLLTIIACNLTFAGGLGPGVNVFIGEIFSTSIKAKAMSACSFVFALSYMSSIKVYQYTNDNVGTAVPFYIFGTTTLIGAGFFAFVLPETRGKPLEVIQQELKGNVVEWKV</sequence>
<gene>
    <name evidence="10" type="ORF">CEUTPL_LOCUS2727</name>
</gene>
<evidence type="ECO:0000256" key="3">
    <source>
        <dbReference type="ARBA" id="ARBA00022475"/>
    </source>
</evidence>
<name>A0A9N9QL51_9CUCU</name>
<keyword evidence="2" id="KW-0813">Transport</keyword>
<reference evidence="10" key="1">
    <citation type="submission" date="2022-01" db="EMBL/GenBank/DDBJ databases">
        <authorList>
            <person name="King R."/>
        </authorList>
    </citation>
    <scope>NUCLEOTIDE SEQUENCE</scope>
</reference>
<evidence type="ECO:0000256" key="2">
    <source>
        <dbReference type="ARBA" id="ARBA00022448"/>
    </source>
</evidence>
<feature type="transmembrane region" description="Helical" evidence="8">
    <location>
        <begin position="62"/>
        <end position="82"/>
    </location>
</feature>
<feature type="transmembrane region" description="Helical" evidence="8">
    <location>
        <begin position="426"/>
        <end position="444"/>
    </location>
</feature>
<dbReference type="PROSITE" id="PS00216">
    <property type="entry name" value="SUGAR_TRANSPORT_1"/>
    <property type="match status" value="2"/>
</dbReference>
<dbReference type="GO" id="GO:0005886">
    <property type="term" value="C:plasma membrane"/>
    <property type="evidence" value="ECO:0007669"/>
    <property type="project" value="UniProtKB-SubCell"/>
</dbReference>
<evidence type="ECO:0000313" key="11">
    <source>
        <dbReference type="Proteomes" id="UP001152799"/>
    </source>
</evidence>
<feature type="domain" description="Major facilitator superfamily (MFS) profile" evidence="9">
    <location>
        <begin position="19"/>
        <end position="448"/>
    </location>
</feature>
<feature type="transmembrane region" description="Helical" evidence="8">
    <location>
        <begin position="356"/>
        <end position="382"/>
    </location>
</feature>
<dbReference type="OrthoDB" id="6133115at2759"/>
<dbReference type="PROSITE" id="PS00217">
    <property type="entry name" value="SUGAR_TRANSPORT_2"/>
    <property type="match status" value="1"/>
</dbReference>
<evidence type="ECO:0000259" key="9">
    <source>
        <dbReference type="PROSITE" id="PS50850"/>
    </source>
</evidence>
<dbReference type="PROSITE" id="PS50850">
    <property type="entry name" value="MFS"/>
    <property type="match status" value="1"/>
</dbReference>
<dbReference type="InterPro" id="IPR005829">
    <property type="entry name" value="Sugar_transporter_CS"/>
</dbReference>
<feature type="transmembrane region" description="Helical" evidence="8">
    <location>
        <begin position="118"/>
        <end position="139"/>
    </location>
</feature>